<keyword evidence="2" id="KW-0378">Hydrolase</keyword>
<dbReference type="SUPFAM" id="SSF53474">
    <property type="entry name" value="alpha/beta-Hydrolases"/>
    <property type="match status" value="1"/>
</dbReference>
<dbReference type="Proteomes" id="UP000466514">
    <property type="component" value="Chromosome"/>
</dbReference>
<keyword evidence="3" id="KW-1185">Reference proteome</keyword>
<sequence>MLAASDRTLVLADKRVLGYAEYGAVDGFPVVYAHGGLACRLDVLAGAASAGECGVRLIAVDRPGIATSDSRPGRSVVQWAEDVTELRDHLGFDDFAAMGWSMGGQYALALGFALEPRVRRVAVIAGGLPLTEPGRFEEMPLVDRFYIRLSQRTPWLARQCLWSMGTVARFAPGVYGRLTARELPSADGAVIRDEGFATFGRRTAEAMRQPEGHVDDYLAAMQPWGFAPEDVDVPVDVWAGADDVFLNPGWPAELAHRIPKATLNTRSGGHFVAHLHWTEIFQALRR</sequence>
<reference evidence="2 3" key="1">
    <citation type="journal article" date="2019" name="Emerg. Microbes Infect.">
        <title>Comprehensive subspecies identification of 175 nontuberculous mycobacteria species based on 7547 genomic profiles.</title>
        <authorList>
            <person name="Matsumoto Y."/>
            <person name="Kinjo T."/>
            <person name="Motooka D."/>
            <person name="Nabeya D."/>
            <person name="Jung N."/>
            <person name="Uechi K."/>
            <person name="Horii T."/>
            <person name="Iida T."/>
            <person name="Fujita J."/>
            <person name="Nakamura S."/>
        </authorList>
    </citation>
    <scope>NUCLEOTIDE SEQUENCE [LARGE SCALE GENOMIC DNA]</scope>
    <source>
        <strain evidence="2 3">JCM 13323</strain>
    </source>
</reference>
<dbReference type="AlphaFoldDB" id="A0A7I7M9W3"/>
<dbReference type="InterPro" id="IPR029058">
    <property type="entry name" value="AB_hydrolase_fold"/>
</dbReference>
<protein>
    <submittedName>
        <fullName evidence="2">Alpha/beta hydrolase</fullName>
    </submittedName>
</protein>
<dbReference type="Gene3D" id="3.40.50.1820">
    <property type="entry name" value="alpha/beta hydrolase"/>
    <property type="match status" value="1"/>
</dbReference>
<name>A0A7I7M9W3_9MYCO</name>
<dbReference type="RefSeq" id="WP_163722112.1">
    <property type="nucleotide sequence ID" value="NZ_AP022574.1"/>
</dbReference>
<dbReference type="KEGG" id="mpsc:MPSYJ_21180"/>
<organism evidence="2 3">
    <name type="scientific">Mycolicibacterium psychrotolerans</name>
    <dbReference type="NCBI Taxonomy" id="216929"/>
    <lineage>
        <taxon>Bacteria</taxon>
        <taxon>Bacillati</taxon>
        <taxon>Actinomycetota</taxon>
        <taxon>Actinomycetes</taxon>
        <taxon>Mycobacteriales</taxon>
        <taxon>Mycobacteriaceae</taxon>
        <taxon>Mycolicibacterium</taxon>
    </lineage>
</organism>
<proteinExistence type="predicted"/>
<evidence type="ECO:0000313" key="2">
    <source>
        <dbReference type="EMBL" id="BBX68657.1"/>
    </source>
</evidence>
<dbReference type="PANTHER" id="PTHR45763">
    <property type="entry name" value="HYDROLASE, ALPHA/BETA FOLD FAMILY PROTEIN, EXPRESSED-RELATED"/>
    <property type="match status" value="1"/>
</dbReference>
<dbReference type="InterPro" id="IPR000073">
    <property type="entry name" value="AB_hydrolase_1"/>
</dbReference>
<dbReference type="Pfam" id="PF00561">
    <property type="entry name" value="Abhydrolase_1"/>
    <property type="match status" value="1"/>
</dbReference>
<evidence type="ECO:0000259" key="1">
    <source>
        <dbReference type="Pfam" id="PF00561"/>
    </source>
</evidence>
<evidence type="ECO:0000313" key="3">
    <source>
        <dbReference type="Proteomes" id="UP000466514"/>
    </source>
</evidence>
<dbReference type="PANTHER" id="PTHR45763:SF46">
    <property type="entry name" value="AB HYDROLASE-1 DOMAIN-CONTAINING PROTEIN"/>
    <property type="match status" value="1"/>
</dbReference>
<accession>A0A7I7M9W3</accession>
<feature type="domain" description="AB hydrolase-1" evidence="1">
    <location>
        <begin position="29"/>
        <end position="156"/>
    </location>
</feature>
<gene>
    <name evidence="2" type="ORF">MPSYJ_21180</name>
</gene>
<dbReference type="GO" id="GO:0016787">
    <property type="term" value="F:hydrolase activity"/>
    <property type="evidence" value="ECO:0007669"/>
    <property type="project" value="UniProtKB-KW"/>
</dbReference>
<dbReference type="EMBL" id="AP022574">
    <property type="protein sequence ID" value="BBX68657.1"/>
    <property type="molecule type" value="Genomic_DNA"/>
</dbReference>